<dbReference type="SUPFAM" id="SSF54427">
    <property type="entry name" value="NTF2-like"/>
    <property type="match status" value="1"/>
</dbReference>
<organism evidence="1 2">
    <name type="scientific">Flagellimonas zhangzhouensis</name>
    <dbReference type="NCBI Taxonomy" id="1073328"/>
    <lineage>
        <taxon>Bacteria</taxon>
        <taxon>Pseudomonadati</taxon>
        <taxon>Bacteroidota</taxon>
        <taxon>Flavobacteriia</taxon>
        <taxon>Flavobacteriales</taxon>
        <taxon>Flavobacteriaceae</taxon>
        <taxon>Flagellimonas</taxon>
    </lineage>
</organism>
<evidence type="ECO:0000313" key="1">
    <source>
        <dbReference type="EMBL" id="SDW84249.1"/>
    </source>
</evidence>
<evidence type="ECO:0000313" key="2">
    <source>
        <dbReference type="Proteomes" id="UP000199592"/>
    </source>
</evidence>
<gene>
    <name evidence="1" type="ORF">SAMN04487892_2445</name>
</gene>
<evidence type="ECO:0008006" key="3">
    <source>
        <dbReference type="Google" id="ProtNLM"/>
    </source>
</evidence>
<protein>
    <recommendedName>
        <fullName evidence="3">SnoaL-like domain-containing protein</fullName>
    </recommendedName>
</protein>
<dbReference type="PROSITE" id="PS51257">
    <property type="entry name" value="PROKAR_LIPOPROTEIN"/>
    <property type="match status" value="1"/>
</dbReference>
<reference evidence="2" key="1">
    <citation type="submission" date="2016-10" db="EMBL/GenBank/DDBJ databases">
        <authorList>
            <person name="Varghese N."/>
            <person name="Submissions S."/>
        </authorList>
    </citation>
    <scope>NUCLEOTIDE SEQUENCE [LARGE SCALE GENOMIC DNA]</scope>
    <source>
        <strain evidence="2">DSM 25030</strain>
    </source>
</reference>
<dbReference type="EMBL" id="FNMY01000003">
    <property type="protein sequence ID" value="SDW84249.1"/>
    <property type="molecule type" value="Genomic_DNA"/>
</dbReference>
<keyword evidence="2" id="KW-1185">Reference proteome</keyword>
<accession>A0A1H2WW98</accession>
<name>A0A1H2WW98_9FLAO</name>
<sequence length="201" mass="23628">MIEFNFKKLMAPLILMVIFLSCGGNPKQVDKITIAENYIHALNASDFEQLVGLFQDSIRFNEMEYIRTFDKEGYRDLFQWDSVFNPKYEILDIKEEGENLHLTISKECERMRFLHEAPFLSSEVMNIKEGKIYSVAIVEYVDFNDSLWSAKRAQLVEWTEKNHPELDGFLYDQTKEGAIKFQKAIQLFENNNDSLNLEMKN</sequence>
<dbReference type="InterPro" id="IPR032710">
    <property type="entry name" value="NTF2-like_dom_sf"/>
</dbReference>
<proteinExistence type="predicted"/>
<dbReference type="AlphaFoldDB" id="A0A1H2WW98"/>
<dbReference type="Gene3D" id="3.10.450.50">
    <property type="match status" value="1"/>
</dbReference>
<dbReference type="STRING" id="1073328.SAMN05216294_1065"/>
<dbReference type="Proteomes" id="UP000199592">
    <property type="component" value="Unassembled WGS sequence"/>
</dbReference>